<proteinExistence type="predicted"/>
<dbReference type="AlphaFoldDB" id="A0A256GSE3"/>
<protein>
    <submittedName>
        <fullName evidence="3">DUF2333 family protein</fullName>
    </submittedName>
</protein>
<organism evidence="4 5">
    <name type="scientific">Brucella pseudogrignonensis</name>
    <dbReference type="NCBI Taxonomy" id="419475"/>
    <lineage>
        <taxon>Bacteria</taxon>
        <taxon>Pseudomonadati</taxon>
        <taxon>Pseudomonadota</taxon>
        <taxon>Alphaproteobacteria</taxon>
        <taxon>Hyphomicrobiales</taxon>
        <taxon>Brucellaceae</taxon>
        <taxon>Brucella/Ochrobactrum group</taxon>
        <taxon>Brucella</taxon>
    </lineage>
</organism>
<evidence type="ECO:0000313" key="5">
    <source>
        <dbReference type="Proteomes" id="UP000216188"/>
    </source>
</evidence>
<evidence type="ECO:0000256" key="2">
    <source>
        <dbReference type="SAM" id="Phobius"/>
    </source>
</evidence>
<dbReference type="EMBL" id="PKQI01000003">
    <property type="protein sequence ID" value="NNV22610.1"/>
    <property type="molecule type" value="Genomic_DNA"/>
</dbReference>
<dbReference type="STRING" id="419475.A8A54_07440"/>
<keyword evidence="2" id="KW-0472">Membrane</keyword>
<sequence length="418" mass="46469">MWNAVRGVFSFLGRFIAALARVIAVPLGGLWGLFLKLGNLWKVAIAVIVIGLGGLYVYFIWQTQVWTNFNPDYPAKYSYQNAVTPGEVVQTTPQPLTSTPESGTPEPATSTPSENSASGTDTTPATGDGDTSTQTPPMQAAQIPSTARKCSPSAIAEVAADLTDFNVNQNAWISSMLLYKVGFFGVDWDRTPFLDNKASFQRGINAAVRRTAIELVDNIGRLRGTSQIDGDLQKARGNLQFAEDAWYFGLSPFGPKTPTPSYYRSAIKDLRSFNTRLENCQATFDARADNLIQFVDRIASDLGSTSAILKDRAENYHAGWFDTRADDRFWFAYGQLYAYYGLLRASHSDFRNVLAEKHLDGVWDEMERQLRSALDMQPFIVSNGSPDAWFTPSHLTTMGFYILRVRSNLVDVKQVLER</sequence>
<name>A0A256GSE3_9HYPH</name>
<dbReference type="InterPro" id="IPR016936">
    <property type="entry name" value="UCP029693"/>
</dbReference>
<evidence type="ECO:0000313" key="3">
    <source>
        <dbReference type="EMBL" id="NNV22610.1"/>
    </source>
</evidence>
<dbReference type="Pfam" id="PF10095">
    <property type="entry name" value="DUF2333"/>
    <property type="match status" value="2"/>
</dbReference>
<accession>A0A256GSE3</accession>
<feature type="compositionally biased region" description="Polar residues" evidence="1">
    <location>
        <begin position="89"/>
        <end position="115"/>
    </location>
</feature>
<feature type="compositionally biased region" description="Low complexity" evidence="1">
    <location>
        <begin position="116"/>
        <end position="133"/>
    </location>
</feature>
<comment type="caution">
    <text evidence="4">The sequence shown here is derived from an EMBL/GenBank/DDBJ whole genome shotgun (WGS) entry which is preliminary data.</text>
</comment>
<keyword evidence="5" id="KW-1185">Reference proteome</keyword>
<dbReference type="EMBL" id="NNRM01000006">
    <property type="protein sequence ID" value="OYR30067.1"/>
    <property type="molecule type" value="Genomic_DNA"/>
</dbReference>
<reference evidence="4 5" key="1">
    <citation type="submission" date="2017-07" db="EMBL/GenBank/DDBJ databases">
        <title>Phylogenetic study on the rhizospheric bacterium Ochrobactrum sp. A44.</title>
        <authorList>
            <person name="Krzyzanowska D.M."/>
            <person name="Ossowicki A."/>
            <person name="Rajewska M."/>
            <person name="Maciag T."/>
            <person name="Kaczynski Z."/>
            <person name="Czerwicka M."/>
            <person name="Jafra S."/>
        </authorList>
    </citation>
    <scope>NUCLEOTIDE SEQUENCE [LARGE SCALE GENOMIC DNA]</scope>
    <source>
        <strain evidence="4 5">CCUG 30717</strain>
    </source>
</reference>
<keyword evidence="2" id="KW-1133">Transmembrane helix</keyword>
<dbReference type="RefSeq" id="WP_007876085.1">
    <property type="nucleotide sequence ID" value="NZ_CAXURC020000001.1"/>
</dbReference>
<evidence type="ECO:0000313" key="4">
    <source>
        <dbReference type="EMBL" id="OYR30067.1"/>
    </source>
</evidence>
<dbReference type="Proteomes" id="UP000216188">
    <property type="component" value="Unassembled WGS sequence"/>
</dbReference>
<dbReference type="Proteomes" id="UP000526233">
    <property type="component" value="Unassembled WGS sequence"/>
</dbReference>
<keyword evidence="2" id="KW-0812">Transmembrane</keyword>
<feature type="compositionally biased region" description="Polar residues" evidence="1">
    <location>
        <begin position="134"/>
        <end position="145"/>
    </location>
</feature>
<reference evidence="3 6" key="2">
    <citation type="submission" date="2018-11" db="EMBL/GenBank/DDBJ databases">
        <title>Genome sequencing and analysis.</title>
        <authorList>
            <person name="Huang Y.-T."/>
        </authorList>
    </citation>
    <scope>NUCLEOTIDE SEQUENCE [LARGE SCALE GENOMIC DNA]</scope>
    <source>
        <strain evidence="3 6">SHIN</strain>
    </source>
</reference>
<evidence type="ECO:0000256" key="1">
    <source>
        <dbReference type="SAM" id="MobiDB-lite"/>
    </source>
</evidence>
<feature type="transmembrane region" description="Helical" evidence="2">
    <location>
        <begin position="40"/>
        <end position="61"/>
    </location>
</feature>
<feature type="region of interest" description="Disordered" evidence="1">
    <location>
        <begin position="89"/>
        <end position="146"/>
    </location>
</feature>
<evidence type="ECO:0000313" key="6">
    <source>
        <dbReference type="Proteomes" id="UP000526233"/>
    </source>
</evidence>
<gene>
    <name evidence="4" type="ORF">CEV34_0614</name>
    <name evidence="3" type="ORF">EHE22_19550</name>
</gene>